<dbReference type="GO" id="GO:0005524">
    <property type="term" value="F:ATP binding"/>
    <property type="evidence" value="ECO:0007669"/>
    <property type="project" value="UniProtKB-UniRule"/>
</dbReference>
<evidence type="ECO:0000256" key="2">
    <source>
        <dbReference type="ARBA" id="ARBA00022679"/>
    </source>
</evidence>
<keyword evidence="9" id="KW-1185">Reference proteome</keyword>
<evidence type="ECO:0000259" key="7">
    <source>
        <dbReference type="PROSITE" id="PS50011"/>
    </source>
</evidence>
<dbReference type="InterPro" id="IPR011009">
    <property type="entry name" value="Kinase-like_dom_sf"/>
</dbReference>
<proteinExistence type="inferred from homology"/>
<feature type="domain" description="Protein kinase" evidence="7">
    <location>
        <begin position="42"/>
        <end position="160"/>
    </location>
</feature>
<dbReference type="Pfam" id="PF00069">
    <property type="entry name" value="Pkinase"/>
    <property type="match status" value="1"/>
</dbReference>
<accession>A0A6A3CTE0</accession>
<feature type="binding site" evidence="6">
    <location>
        <position position="71"/>
    </location>
    <ligand>
        <name>ATP</name>
        <dbReference type="ChEBI" id="CHEBI:30616"/>
    </ligand>
</feature>
<keyword evidence="3 6" id="KW-0547">Nucleotide-binding</keyword>
<reference evidence="8" key="1">
    <citation type="submission" date="2019-09" db="EMBL/GenBank/DDBJ databases">
        <title>Draft genome information of white flower Hibiscus syriacus.</title>
        <authorList>
            <person name="Kim Y.-M."/>
        </authorList>
    </citation>
    <scope>NUCLEOTIDE SEQUENCE [LARGE SCALE GENOMIC DNA]</scope>
    <source>
        <strain evidence="8">YM2019G1</strain>
    </source>
</reference>
<dbReference type="SUPFAM" id="SSF56112">
    <property type="entry name" value="Protein kinase-like (PK-like)"/>
    <property type="match status" value="1"/>
</dbReference>
<evidence type="ECO:0000313" key="9">
    <source>
        <dbReference type="Proteomes" id="UP000436088"/>
    </source>
</evidence>
<comment type="caution">
    <text evidence="8">The sequence shown here is derived from an EMBL/GenBank/DDBJ whole genome shotgun (WGS) entry which is preliminary data.</text>
</comment>
<evidence type="ECO:0000256" key="5">
    <source>
        <dbReference type="ARBA" id="ARBA00022840"/>
    </source>
</evidence>
<gene>
    <name evidence="8" type="ORF">F3Y22_tig00001728pilonHSYRG00096</name>
</gene>
<organism evidence="8 9">
    <name type="scientific">Hibiscus syriacus</name>
    <name type="common">Rose of Sharon</name>
    <dbReference type="NCBI Taxonomy" id="106335"/>
    <lineage>
        <taxon>Eukaryota</taxon>
        <taxon>Viridiplantae</taxon>
        <taxon>Streptophyta</taxon>
        <taxon>Embryophyta</taxon>
        <taxon>Tracheophyta</taxon>
        <taxon>Spermatophyta</taxon>
        <taxon>Magnoliopsida</taxon>
        <taxon>eudicotyledons</taxon>
        <taxon>Gunneridae</taxon>
        <taxon>Pentapetalae</taxon>
        <taxon>rosids</taxon>
        <taxon>malvids</taxon>
        <taxon>Malvales</taxon>
        <taxon>Malvaceae</taxon>
        <taxon>Malvoideae</taxon>
        <taxon>Hibiscus</taxon>
    </lineage>
</organism>
<dbReference type="EMBL" id="VEPZ02000133">
    <property type="protein sequence ID" value="KAE8732815.1"/>
    <property type="molecule type" value="Genomic_DNA"/>
</dbReference>
<sequence length="160" mass="18550">MASSLCWSTIPRFTPTDFLKMRMEMKKKRTLTMRNKLKRRPFEVIEKIGRGTFGAAFLVLHKLEKKKYVLKKIRLAKQTYKFKRTTHQEMELIARLNNPYIVDYKDAWVDKGNNICIVTSYCEGGDMHLHFVEPGLSLLKGPRDALSRGVTLACELPALE</sequence>
<comment type="similarity">
    <text evidence="1">Belongs to the protein kinase superfamily. NEK Ser/Thr protein kinase family. NIMA subfamily.</text>
</comment>
<keyword evidence="5 6" id="KW-0067">ATP-binding</keyword>
<dbReference type="Gene3D" id="3.30.200.20">
    <property type="entry name" value="Phosphorylase Kinase, domain 1"/>
    <property type="match status" value="1"/>
</dbReference>
<dbReference type="GO" id="GO:0004674">
    <property type="term" value="F:protein serine/threonine kinase activity"/>
    <property type="evidence" value="ECO:0007669"/>
    <property type="project" value="TreeGrafter"/>
</dbReference>
<protein>
    <recommendedName>
        <fullName evidence="7">Protein kinase domain-containing protein</fullName>
    </recommendedName>
</protein>
<evidence type="ECO:0000313" key="8">
    <source>
        <dbReference type="EMBL" id="KAE8732815.1"/>
    </source>
</evidence>
<dbReference type="PROSITE" id="PS00107">
    <property type="entry name" value="PROTEIN_KINASE_ATP"/>
    <property type="match status" value="1"/>
</dbReference>
<dbReference type="GO" id="GO:0007017">
    <property type="term" value="P:microtubule-based process"/>
    <property type="evidence" value="ECO:0007669"/>
    <property type="project" value="TreeGrafter"/>
</dbReference>
<dbReference type="Proteomes" id="UP000436088">
    <property type="component" value="Unassembled WGS sequence"/>
</dbReference>
<dbReference type="InterPro" id="IPR017441">
    <property type="entry name" value="Protein_kinase_ATP_BS"/>
</dbReference>
<dbReference type="PROSITE" id="PS50011">
    <property type="entry name" value="PROTEIN_KINASE_DOM"/>
    <property type="match status" value="1"/>
</dbReference>
<evidence type="ECO:0000256" key="3">
    <source>
        <dbReference type="ARBA" id="ARBA00022741"/>
    </source>
</evidence>
<dbReference type="AlphaFoldDB" id="A0A6A3CTE0"/>
<keyword evidence="2" id="KW-0808">Transferase</keyword>
<evidence type="ECO:0000256" key="4">
    <source>
        <dbReference type="ARBA" id="ARBA00022777"/>
    </source>
</evidence>
<evidence type="ECO:0000256" key="6">
    <source>
        <dbReference type="PROSITE-ProRule" id="PRU10141"/>
    </source>
</evidence>
<dbReference type="PANTHER" id="PTHR43671:SF63">
    <property type="entry name" value="SERINE_THREONINE-PROTEIN KINASE NEK6 ISOFORM X1"/>
    <property type="match status" value="1"/>
</dbReference>
<name>A0A6A3CTE0_HIBSY</name>
<dbReference type="PANTHER" id="PTHR43671">
    <property type="entry name" value="SERINE/THREONINE-PROTEIN KINASE NEK"/>
    <property type="match status" value="1"/>
</dbReference>
<dbReference type="InterPro" id="IPR000719">
    <property type="entry name" value="Prot_kinase_dom"/>
</dbReference>
<dbReference type="InterPro" id="IPR050660">
    <property type="entry name" value="NEK_Ser/Thr_kinase"/>
</dbReference>
<dbReference type="GO" id="GO:0055028">
    <property type="term" value="C:cortical microtubule"/>
    <property type="evidence" value="ECO:0007669"/>
    <property type="project" value="TreeGrafter"/>
</dbReference>
<keyword evidence="4" id="KW-0418">Kinase</keyword>
<dbReference type="SMART" id="SM00220">
    <property type="entry name" value="S_TKc"/>
    <property type="match status" value="1"/>
</dbReference>
<evidence type="ECO:0000256" key="1">
    <source>
        <dbReference type="ARBA" id="ARBA00010886"/>
    </source>
</evidence>